<dbReference type="GO" id="GO:0097505">
    <property type="term" value="C:Rad6-Rad18 complex"/>
    <property type="evidence" value="ECO:0007669"/>
    <property type="project" value="TreeGrafter"/>
</dbReference>
<sequence length="262" mass="29567">MEDAVSAWKNARSFVLQMIAEREIPTQGPPSKKRKLLDSPESNTTVERETTSSGSSESPSNGLCNCPVCGKHVNIAEINEHIDRQCEDPKTVASSKSQWQNILGPKSQASDKGKGRRKGSRDPDTDEPLPKKSYGVLKDKQIRELLQEYDLPTQGDRNTMIARHSQWVTLFNANLDKSEKFRKSIEGLKKDLLQWEAQQQKSKAKRDIEDPAEYHKQQKSEFDRLVEAARPKKTIPKDDPGQVKGKGMSISRENNVIIVDND</sequence>
<comment type="caution">
    <text evidence="3">The sequence shown here is derived from an EMBL/GenBank/DDBJ whole genome shotgun (WGS) entry which is preliminary data.</text>
</comment>
<dbReference type="PANTHER" id="PTHR14134">
    <property type="entry name" value="E3 UBIQUITIN-PROTEIN LIGASE RAD18"/>
    <property type="match status" value="1"/>
</dbReference>
<proteinExistence type="predicted"/>
<dbReference type="GO" id="GO:0006301">
    <property type="term" value="P:DNA damage tolerance"/>
    <property type="evidence" value="ECO:0007669"/>
    <property type="project" value="InterPro"/>
</dbReference>
<evidence type="ECO:0000313" key="3">
    <source>
        <dbReference type="EMBL" id="KAK7049404.1"/>
    </source>
</evidence>
<dbReference type="InterPro" id="IPR039577">
    <property type="entry name" value="Rad18"/>
</dbReference>
<gene>
    <name evidence="3" type="primary">RAD18</name>
    <name evidence="3" type="ORF">VNI00_006005</name>
</gene>
<name>A0AAW0DF53_9AGAR</name>
<dbReference type="InterPro" id="IPR003034">
    <property type="entry name" value="SAP_dom"/>
</dbReference>
<feature type="compositionally biased region" description="Basic and acidic residues" evidence="1">
    <location>
        <begin position="232"/>
        <end position="241"/>
    </location>
</feature>
<keyword evidence="3" id="KW-0012">Acyltransferase</keyword>
<dbReference type="AlphaFoldDB" id="A0AAW0DF53"/>
<dbReference type="PROSITE" id="PS50800">
    <property type="entry name" value="SAP"/>
    <property type="match status" value="1"/>
</dbReference>
<dbReference type="GO" id="GO:0006513">
    <property type="term" value="P:protein monoubiquitination"/>
    <property type="evidence" value="ECO:0007669"/>
    <property type="project" value="InterPro"/>
</dbReference>
<dbReference type="EMBL" id="JAYKXP010000017">
    <property type="protein sequence ID" value="KAK7049404.1"/>
    <property type="molecule type" value="Genomic_DNA"/>
</dbReference>
<dbReference type="PANTHER" id="PTHR14134:SF2">
    <property type="entry name" value="E3 UBIQUITIN-PROTEIN LIGASE RAD18"/>
    <property type="match status" value="1"/>
</dbReference>
<feature type="region of interest" description="Disordered" evidence="1">
    <location>
        <begin position="93"/>
        <end position="135"/>
    </location>
</feature>
<accession>A0AAW0DF53</accession>
<keyword evidence="4" id="KW-1185">Reference proteome</keyword>
<keyword evidence="3" id="KW-0808">Transferase</keyword>
<feature type="compositionally biased region" description="Low complexity" evidence="1">
    <location>
        <begin position="51"/>
        <end position="60"/>
    </location>
</feature>
<feature type="region of interest" description="Disordered" evidence="1">
    <location>
        <begin position="232"/>
        <end position="262"/>
    </location>
</feature>
<dbReference type="EC" id="2.3.2.27" evidence="3"/>
<feature type="compositionally biased region" description="Basic and acidic residues" evidence="1">
    <location>
        <begin position="205"/>
        <end position="219"/>
    </location>
</feature>
<dbReference type="GO" id="GO:0005634">
    <property type="term" value="C:nucleus"/>
    <property type="evidence" value="ECO:0007669"/>
    <property type="project" value="TreeGrafter"/>
</dbReference>
<evidence type="ECO:0000256" key="1">
    <source>
        <dbReference type="SAM" id="MobiDB-lite"/>
    </source>
</evidence>
<feature type="domain" description="SAP" evidence="2">
    <location>
        <begin position="134"/>
        <end position="168"/>
    </location>
</feature>
<protein>
    <submittedName>
        <fullName evidence="3">E3 ubiquitin-protein ligase rad18</fullName>
        <ecNumber evidence="3">2.3.2.27</ecNumber>
    </submittedName>
</protein>
<organism evidence="3 4">
    <name type="scientific">Paramarasmius palmivorus</name>
    <dbReference type="NCBI Taxonomy" id="297713"/>
    <lineage>
        <taxon>Eukaryota</taxon>
        <taxon>Fungi</taxon>
        <taxon>Dikarya</taxon>
        <taxon>Basidiomycota</taxon>
        <taxon>Agaricomycotina</taxon>
        <taxon>Agaricomycetes</taxon>
        <taxon>Agaricomycetidae</taxon>
        <taxon>Agaricales</taxon>
        <taxon>Marasmiineae</taxon>
        <taxon>Marasmiaceae</taxon>
        <taxon>Paramarasmius</taxon>
    </lineage>
</organism>
<dbReference type="GO" id="GO:0003697">
    <property type="term" value="F:single-stranded DNA binding"/>
    <property type="evidence" value="ECO:0007669"/>
    <property type="project" value="InterPro"/>
</dbReference>
<feature type="region of interest" description="Disordered" evidence="1">
    <location>
        <begin position="200"/>
        <end position="219"/>
    </location>
</feature>
<evidence type="ECO:0000259" key="2">
    <source>
        <dbReference type="PROSITE" id="PS50800"/>
    </source>
</evidence>
<dbReference type="Proteomes" id="UP001383192">
    <property type="component" value="Unassembled WGS sequence"/>
</dbReference>
<evidence type="ECO:0000313" key="4">
    <source>
        <dbReference type="Proteomes" id="UP001383192"/>
    </source>
</evidence>
<reference evidence="3 4" key="1">
    <citation type="submission" date="2024-01" db="EMBL/GenBank/DDBJ databases">
        <title>A draft genome for a cacao thread blight-causing isolate of Paramarasmius palmivorus.</title>
        <authorList>
            <person name="Baruah I.K."/>
            <person name="Bukari Y."/>
            <person name="Amoako-Attah I."/>
            <person name="Meinhardt L.W."/>
            <person name="Bailey B.A."/>
            <person name="Cohen S.P."/>
        </authorList>
    </citation>
    <scope>NUCLEOTIDE SEQUENCE [LARGE SCALE GENOMIC DNA]</scope>
    <source>
        <strain evidence="3 4">GH-12</strain>
    </source>
</reference>
<dbReference type="SMART" id="SM00513">
    <property type="entry name" value="SAP"/>
    <property type="match status" value="1"/>
</dbReference>
<dbReference type="GO" id="GO:0061630">
    <property type="term" value="F:ubiquitin protein ligase activity"/>
    <property type="evidence" value="ECO:0007669"/>
    <property type="project" value="UniProtKB-EC"/>
</dbReference>
<feature type="region of interest" description="Disordered" evidence="1">
    <location>
        <begin position="21"/>
        <end position="63"/>
    </location>
</feature>